<dbReference type="RefSeq" id="WP_109584474.1">
    <property type="nucleotide sequence ID" value="NZ_CAJPUX010000004.1"/>
</dbReference>
<dbReference type="SUPFAM" id="SSF46785">
    <property type="entry name" value="Winged helix' DNA-binding domain"/>
    <property type="match status" value="1"/>
</dbReference>
<name>A0A316EN00_9BURK</name>
<dbReference type="SUPFAM" id="SSF53850">
    <property type="entry name" value="Periplasmic binding protein-like II"/>
    <property type="match status" value="1"/>
</dbReference>
<accession>A0A316EN00</accession>
<evidence type="ECO:0000313" key="5">
    <source>
        <dbReference type="EMBL" id="PWK33346.1"/>
    </source>
</evidence>
<proteinExistence type="inferred from homology"/>
<comment type="caution">
    <text evidence="5">The sequence shown here is derived from an EMBL/GenBank/DDBJ whole genome shotgun (WGS) entry which is preliminary data.</text>
</comment>
<dbReference type="Pfam" id="PF00126">
    <property type="entry name" value="HTH_1"/>
    <property type="match status" value="1"/>
</dbReference>
<keyword evidence="3" id="KW-0238">DNA-binding</keyword>
<dbReference type="PRINTS" id="PR00039">
    <property type="entry name" value="HTHLYSR"/>
</dbReference>
<keyword evidence="4" id="KW-0804">Transcription</keyword>
<dbReference type="Gene3D" id="3.40.190.290">
    <property type="match status" value="1"/>
</dbReference>
<gene>
    <name evidence="5" type="ORF">C7419_10419</name>
</gene>
<keyword evidence="6" id="KW-1185">Reference proteome</keyword>
<evidence type="ECO:0000256" key="4">
    <source>
        <dbReference type="ARBA" id="ARBA00023163"/>
    </source>
</evidence>
<dbReference type="GO" id="GO:0003700">
    <property type="term" value="F:DNA-binding transcription factor activity"/>
    <property type="evidence" value="ECO:0007669"/>
    <property type="project" value="InterPro"/>
</dbReference>
<reference evidence="5 6" key="1">
    <citation type="submission" date="2018-05" db="EMBL/GenBank/DDBJ databases">
        <title>Genomic Encyclopedia of Type Strains, Phase IV (KMG-V): Genome sequencing to study the core and pangenomes of soil and plant-associated prokaryotes.</title>
        <authorList>
            <person name="Whitman W."/>
        </authorList>
    </citation>
    <scope>NUCLEOTIDE SEQUENCE [LARGE SCALE GENOMIC DNA]</scope>
    <source>
        <strain evidence="5 6">SLV-132</strain>
    </source>
</reference>
<dbReference type="GeneID" id="98342424"/>
<dbReference type="PANTHER" id="PTHR30126">
    <property type="entry name" value="HTH-TYPE TRANSCRIPTIONAL REGULATOR"/>
    <property type="match status" value="1"/>
</dbReference>
<dbReference type="GO" id="GO:0000976">
    <property type="term" value="F:transcription cis-regulatory region binding"/>
    <property type="evidence" value="ECO:0007669"/>
    <property type="project" value="TreeGrafter"/>
</dbReference>
<evidence type="ECO:0000256" key="1">
    <source>
        <dbReference type="ARBA" id="ARBA00009437"/>
    </source>
</evidence>
<comment type="similarity">
    <text evidence="1">Belongs to the LysR transcriptional regulatory family.</text>
</comment>
<evidence type="ECO:0000256" key="2">
    <source>
        <dbReference type="ARBA" id="ARBA00023015"/>
    </source>
</evidence>
<dbReference type="AlphaFoldDB" id="A0A316EN00"/>
<dbReference type="OrthoDB" id="8524600at2"/>
<dbReference type="EMBL" id="QGGT01000004">
    <property type="protein sequence ID" value="PWK33346.1"/>
    <property type="molecule type" value="Genomic_DNA"/>
</dbReference>
<dbReference type="PROSITE" id="PS50931">
    <property type="entry name" value="HTH_LYSR"/>
    <property type="match status" value="1"/>
</dbReference>
<dbReference type="InterPro" id="IPR005119">
    <property type="entry name" value="LysR_subst-bd"/>
</dbReference>
<dbReference type="InterPro" id="IPR036390">
    <property type="entry name" value="WH_DNA-bd_sf"/>
</dbReference>
<dbReference type="PANTHER" id="PTHR30126:SF97">
    <property type="entry name" value="HTH-TYPE TRANSCRIPTIONAL REGULATOR ABGR"/>
    <property type="match status" value="1"/>
</dbReference>
<dbReference type="Pfam" id="PF03466">
    <property type="entry name" value="LysR_substrate"/>
    <property type="match status" value="1"/>
</dbReference>
<dbReference type="InterPro" id="IPR036388">
    <property type="entry name" value="WH-like_DNA-bd_sf"/>
</dbReference>
<dbReference type="Proteomes" id="UP000245754">
    <property type="component" value="Unassembled WGS sequence"/>
</dbReference>
<dbReference type="InterPro" id="IPR000847">
    <property type="entry name" value="LysR_HTH_N"/>
</dbReference>
<protein>
    <submittedName>
        <fullName evidence="5">LysR family transcriptional regulator</fullName>
    </submittedName>
</protein>
<dbReference type="FunFam" id="1.10.10.10:FF:000001">
    <property type="entry name" value="LysR family transcriptional regulator"/>
    <property type="match status" value="1"/>
</dbReference>
<dbReference type="Gene3D" id="1.10.10.10">
    <property type="entry name" value="Winged helix-like DNA-binding domain superfamily/Winged helix DNA-binding domain"/>
    <property type="match status" value="1"/>
</dbReference>
<evidence type="ECO:0000256" key="3">
    <source>
        <dbReference type="ARBA" id="ARBA00023125"/>
    </source>
</evidence>
<organism evidence="5 6">
    <name type="scientific">Cupriavidus plantarum</name>
    <dbReference type="NCBI Taxonomy" id="942865"/>
    <lineage>
        <taxon>Bacteria</taxon>
        <taxon>Pseudomonadati</taxon>
        <taxon>Pseudomonadota</taxon>
        <taxon>Betaproteobacteria</taxon>
        <taxon>Burkholderiales</taxon>
        <taxon>Burkholderiaceae</taxon>
        <taxon>Cupriavidus</taxon>
    </lineage>
</organism>
<keyword evidence="2" id="KW-0805">Transcription regulation</keyword>
<sequence length="306" mass="33433">MTLDQLRAFAAVVEHGSIRAAARSLDLAQSGLTQQIKRLETSLGVSLFARGNRGIVLTGPGETLLARSRIILGECERTEQEFQSFQGNLVGSMNVGVSSEAFARIVPPVLRAFRQRFPLFSVHLASGPASSLLSGIREGRIDFALTLVSRRTDVTDLTSTRLGKSEPAIVCRVGHPLERARSIKSLAECEWVNTRPPGQAGLPSNRLVDLFHHAGLETPNIVVTVESLYDTLNLVSRTDLLFLAPRITLEQEGFQDALREIKIAETIPPADLCLVQRTAVPLPPITGEFAKMLISYSRMLRKGAKT</sequence>
<evidence type="ECO:0000313" key="6">
    <source>
        <dbReference type="Proteomes" id="UP000245754"/>
    </source>
</evidence>